<dbReference type="Pfam" id="PF00873">
    <property type="entry name" value="ACR_tran"/>
    <property type="match status" value="1"/>
</dbReference>
<keyword evidence="1" id="KW-0472">Membrane</keyword>
<feature type="transmembrane region" description="Helical" evidence="1">
    <location>
        <begin position="881"/>
        <end position="899"/>
    </location>
</feature>
<name>A0ABW5AF35_9BRAD</name>
<gene>
    <name evidence="2" type="ORF">ACFSOX_01620</name>
</gene>
<sequence>MTISETCIRRPVLTTLITASMIVFGIFAYRLLAVAALPTVDYPTIAITATLPGASPETMAASVASPIERQLSTISGISSMTSMSSLGTTQITIQFDLGRDIDGAALDVQTALSVAQRRLPIEMTTPPSFRKVNPGDFPILYISLVSSTLPLSTVNDYGEITLAQQISQIPGVAQVLVYGAQRFAVRVQVDPVAAAARNISLEDIRNVVAKTNSNTPVGTISGTDRNVTLTATAAMTKAADYQKVVVAFRNGTPVKLEDVARVVDSVENDRIASYFNNERAIVLAIQRQPAANTVAVVDAVRERLPGYRAQIPAAIRMEVLNDRSVSIREAVYDVQETLAIAIGLVVLVIFLFLRTLPATVIPALAVPISLIGTFAVMYALGFSINNMTMLALTLSVGFVVDDAIVMLENIVRHIEGGMRPFEAALKGAREIGFTIVSITFSLIAVFIPVLLMGGLVGRVFREFAVTIAVAILISGFVSLTLTPMLCARVLRGHHGGEQKPNPVLRLFERAFEGMLRAYEATLDLVLRHKPLVLAATAATMIGTVWLYIVIPKGFFPIEDTGFIAATVEGPADISFKAMTERQRKIAEIVRADPAVAYVNSTVGVGGPNPTPNYGRMFIALKPKKERGENATAVIQRLRRETGKVVGMATYFQNVQNINITGRISKSEYQYTLQSSDTAELYRIAPELREKIAALPGLRDVTTDLYISNPQMTVEIDRERAAFYGISVDQVRQELFNAFGTRQVATIYTPSNDYQVILESLPEFQADPSGLERIFLKTNVSGATGNTLTPGGGVTGNTAANGPSIPLSAVTRIVPTVGPLQVNHQGQQPAVTISFNLMPGLSLGQAVDAIREIERESNLPASIATGFQGSAQVFQESLRGQGVLVLAAVFAAYVVLGILYESFIHPITIISGLPSAGVGALLILMAFDMELSVIAMIGIVMLVGIVKKNAIMMIDFAIERRRVGLGAEAAMREACLLRFRPIMMTTFAAIFGALPIALGTGAGAELRQPLGVAVVGGLIFSQLLTLYITPVIYIYLDKVDRRLKKRLEPQVASVREGERAPVAAE</sequence>
<dbReference type="InterPro" id="IPR001036">
    <property type="entry name" value="Acrflvin-R"/>
</dbReference>
<dbReference type="Gene3D" id="3.30.70.1440">
    <property type="entry name" value="Multidrug efflux transporter AcrB pore domain"/>
    <property type="match status" value="1"/>
</dbReference>
<dbReference type="Proteomes" id="UP001597314">
    <property type="component" value="Unassembled WGS sequence"/>
</dbReference>
<feature type="transmembrane region" description="Helical" evidence="1">
    <location>
        <begin position="431"/>
        <end position="451"/>
    </location>
</feature>
<dbReference type="Gene3D" id="3.30.2090.10">
    <property type="entry name" value="Multidrug efflux transporter AcrB TolC docking domain, DN and DC subdomains"/>
    <property type="match status" value="2"/>
</dbReference>
<dbReference type="SUPFAM" id="SSF82714">
    <property type="entry name" value="Multidrug efflux transporter AcrB TolC docking domain, DN and DC subdomains"/>
    <property type="match status" value="2"/>
</dbReference>
<feature type="transmembrane region" description="Helical" evidence="1">
    <location>
        <begin position="1009"/>
        <end position="1035"/>
    </location>
</feature>
<dbReference type="PRINTS" id="PR00702">
    <property type="entry name" value="ACRIFLAVINRP"/>
</dbReference>
<feature type="transmembrane region" description="Helical" evidence="1">
    <location>
        <begin position="363"/>
        <end position="384"/>
    </location>
</feature>
<accession>A0ABW5AF35</accession>
<feature type="transmembrane region" description="Helical" evidence="1">
    <location>
        <begin position="338"/>
        <end position="356"/>
    </location>
</feature>
<reference evidence="3" key="1">
    <citation type="journal article" date="2019" name="Int. J. Syst. Evol. Microbiol.">
        <title>The Global Catalogue of Microorganisms (GCM) 10K type strain sequencing project: providing services to taxonomists for standard genome sequencing and annotation.</title>
        <authorList>
            <consortium name="The Broad Institute Genomics Platform"/>
            <consortium name="The Broad Institute Genome Sequencing Center for Infectious Disease"/>
            <person name="Wu L."/>
            <person name="Ma J."/>
        </authorList>
    </citation>
    <scope>NUCLEOTIDE SEQUENCE [LARGE SCALE GENOMIC DNA]</scope>
    <source>
        <strain evidence="3">CGMCC 1.6774</strain>
    </source>
</reference>
<feature type="transmembrane region" description="Helical" evidence="1">
    <location>
        <begin position="12"/>
        <end position="32"/>
    </location>
</feature>
<dbReference type="InterPro" id="IPR027463">
    <property type="entry name" value="AcrB_DN_DC_subdom"/>
</dbReference>
<feature type="transmembrane region" description="Helical" evidence="1">
    <location>
        <begin position="531"/>
        <end position="550"/>
    </location>
</feature>
<keyword evidence="3" id="KW-1185">Reference proteome</keyword>
<dbReference type="PANTHER" id="PTHR32063">
    <property type="match status" value="1"/>
</dbReference>
<evidence type="ECO:0000313" key="2">
    <source>
        <dbReference type="EMBL" id="MFD2180836.1"/>
    </source>
</evidence>
<dbReference type="Gene3D" id="1.20.1640.10">
    <property type="entry name" value="Multidrug efflux transporter AcrB transmembrane domain"/>
    <property type="match status" value="2"/>
</dbReference>
<feature type="transmembrane region" description="Helical" evidence="1">
    <location>
        <begin position="463"/>
        <end position="490"/>
    </location>
</feature>
<dbReference type="Gene3D" id="3.30.70.1320">
    <property type="entry name" value="Multidrug efflux transporter AcrB pore domain like"/>
    <property type="match status" value="1"/>
</dbReference>
<keyword evidence="1" id="KW-1133">Transmembrane helix</keyword>
<evidence type="ECO:0000256" key="1">
    <source>
        <dbReference type="SAM" id="Phobius"/>
    </source>
</evidence>
<evidence type="ECO:0000313" key="3">
    <source>
        <dbReference type="Proteomes" id="UP001597314"/>
    </source>
</evidence>
<keyword evidence="1" id="KW-0812">Transmembrane</keyword>
<dbReference type="SUPFAM" id="SSF82866">
    <property type="entry name" value="Multidrug efflux transporter AcrB transmembrane domain"/>
    <property type="match status" value="2"/>
</dbReference>
<feature type="transmembrane region" description="Helical" evidence="1">
    <location>
        <begin position="978"/>
        <end position="997"/>
    </location>
</feature>
<organism evidence="2 3">
    <name type="scientific">Rhodoplanes azumiensis</name>
    <dbReference type="NCBI Taxonomy" id="1897628"/>
    <lineage>
        <taxon>Bacteria</taxon>
        <taxon>Pseudomonadati</taxon>
        <taxon>Pseudomonadota</taxon>
        <taxon>Alphaproteobacteria</taxon>
        <taxon>Hyphomicrobiales</taxon>
        <taxon>Nitrobacteraceae</taxon>
        <taxon>Rhodoplanes</taxon>
    </lineage>
</organism>
<dbReference type="RefSeq" id="WP_378476038.1">
    <property type="nucleotide sequence ID" value="NZ_JBHUIW010000001.1"/>
</dbReference>
<dbReference type="SUPFAM" id="SSF82693">
    <property type="entry name" value="Multidrug efflux transporter AcrB pore domain, PN1, PN2, PC1 and PC2 subdomains"/>
    <property type="match status" value="3"/>
</dbReference>
<dbReference type="EMBL" id="JBHUIW010000001">
    <property type="protein sequence ID" value="MFD2180836.1"/>
    <property type="molecule type" value="Genomic_DNA"/>
</dbReference>
<protein>
    <submittedName>
        <fullName evidence="2">Efflux RND transporter permease subunit</fullName>
    </submittedName>
</protein>
<dbReference type="PANTHER" id="PTHR32063:SF21">
    <property type="entry name" value="MULTIDRUG RESISTANCE PROTEIN MDTB"/>
    <property type="match status" value="1"/>
</dbReference>
<proteinExistence type="predicted"/>
<feature type="transmembrane region" description="Helical" evidence="1">
    <location>
        <begin position="932"/>
        <end position="957"/>
    </location>
</feature>
<comment type="caution">
    <text evidence="2">The sequence shown here is derived from an EMBL/GenBank/DDBJ whole genome shotgun (WGS) entry which is preliminary data.</text>
</comment>
<dbReference type="Gene3D" id="3.30.70.1430">
    <property type="entry name" value="Multidrug efflux transporter AcrB pore domain"/>
    <property type="match status" value="2"/>
</dbReference>